<dbReference type="Pfam" id="PF10053">
    <property type="entry name" value="DUF2290"/>
    <property type="match status" value="1"/>
</dbReference>
<dbReference type="RefSeq" id="WP_125411531.1">
    <property type="nucleotide sequence ID" value="NZ_RJOA01000017.1"/>
</dbReference>
<dbReference type="AlphaFoldDB" id="A0A428DMZ0"/>
<name>A0A428DMZ0_STRMT</name>
<comment type="caution">
    <text evidence="1">The sequence shown here is derived from an EMBL/GenBank/DDBJ whole genome shotgun (WGS) entry which is preliminary data.</text>
</comment>
<reference evidence="1 2" key="1">
    <citation type="submission" date="2018-11" db="EMBL/GenBank/DDBJ databases">
        <title>Species Designations Belie Phenotypic and Genotypic Heterogeneity in Oral Streptococci.</title>
        <authorList>
            <person name="Velsko I."/>
        </authorList>
    </citation>
    <scope>NUCLEOTIDE SEQUENCE [LARGE SCALE GENOMIC DNA]</scope>
    <source>
        <strain evidence="1 2">BCC49</strain>
    </source>
</reference>
<evidence type="ECO:0000313" key="2">
    <source>
        <dbReference type="Proteomes" id="UP000280535"/>
    </source>
</evidence>
<gene>
    <name evidence="1" type="ORF">D8843_07860</name>
</gene>
<accession>A0A428DMZ0</accession>
<dbReference type="InterPro" id="IPR018742">
    <property type="entry name" value="DUF2290"/>
</dbReference>
<evidence type="ECO:0008006" key="3">
    <source>
        <dbReference type="Google" id="ProtNLM"/>
    </source>
</evidence>
<protein>
    <recommendedName>
        <fullName evidence="3">DUF2290 domain-containing protein</fullName>
    </recommendedName>
</protein>
<sequence>MTITIGLMKSSYNDAKKILKKYNIKFEENIIKVQKDFKNSYSDEFKKTSLVGNSIDIYEKAIEFQDYNLFLPEDGSIFQFSIDGGSIRFAYFERPYNSMTYQEFLKFSNISYEEYGDEFYEDYNQYLIESPQKEHITNFRYDYSENEYHEVIHPVSHLHIGQNNNVRIPLSKVLLPSSFVMFIIKQVYWEKFKEYSQNNISFIDDYISEINRVKDIPKEYLTSRELKELILALIGR</sequence>
<proteinExistence type="predicted"/>
<evidence type="ECO:0000313" key="1">
    <source>
        <dbReference type="EMBL" id="RSI96729.1"/>
    </source>
</evidence>
<organism evidence="1 2">
    <name type="scientific">Streptococcus mitis</name>
    <dbReference type="NCBI Taxonomy" id="28037"/>
    <lineage>
        <taxon>Bacteria</taxon>
        <taxon>Bacillati</taxon>
        <taxon>Bacillota</taxon>
        <taxon>Bacilli</taxon>
        <taxon>Lactobacillales</taxon>
        <taxon>Streptococcaceae</taxon>
        <taxon>Streptococcus</taxon>
        <taxon>Streptococcus mitis group</taxon>
    </lineage>
</organism>
<dbReference type="Proteomes" id="UP000280535">
    <property type="component" value="Unassembled WGS sequence"/>
</dbReference>
<dbReference type="EMBL" id="RJOA01000017">
    <property type="protein sequence ID" value="RSI96729.1"/>
    <property type="molecule type" value="Genomic_DNA"/>
</dbReference>